<dbReference type="SUPFAM" id="SSF53335">
    <property type="entry name" value="S-adenosyl-L-methionine-dependent methyltransferases"/>
    <property type="match status" value="1"/>
</dbReference>
<keyword evidence="4" id="KW-1185">Reference proteome</keyword>
<reference evidence="3 4" key="1">
    <citation type="submission" date="2016-11" db="EMBL/GenBank/DDBJ databases">
        <authorList>
            <person name="Jaros S."/>
            <person name="Januszkiewicz K."/>
            <person name="Wedrychowicz H."/>
        </authorList>
    </citation>
    <scope>NUCLEOTIDE SEQUENCE [LARGE SCALE GENOMIC DNA]</scope>
    <source>
        <strain evidence="3 4">CGMCC 1.7049</strain>
    </source>
</reference>
<name>A0A1M5L8J9_9GAMM</name>
<dbReference type="Proteomes" id="UP000199758">
    <property type="component" value="Unassembled WGS sequence"/>
</dbReference>
<evidence type="ECO:0000313" key="3">
    <source>
        <dbReference type="EMBL" id="SHG61341.1"/>
    </source>
</evidence>
<dbReference type="EMBL" id="FQWZ01000002">
    <property type="protein sequence ID" value="SHG61341.1"/>
    <property type="molecule type" value="Genomic_DNA"/>
</dbReference>
<protein>
    <submittedName>
        <fullName evidence="3">Methyltransferase domain-containing protein</fullName>
    </submittedName>
</protein>
<dbReference type="InterPro" id="IPR029063">
    <property type="entry name" value="SAM-dependent_MTases_sf"/>
</dbReference>
<dbReference type="Pfam" id="PF08241">
    <property type="entry name" value="Methyltransf_11"/>
    <property type="match status" value="1"/>
</dbReference>
<feature type="domain" description="Methyltransferase type 11" evidence="2">
    <location>
        <begin position="162"/>
        <end position="256"/>
    </location>
</feature>
<feature type="compositionally biased region" description="Basic and acidic residues" evidence="1">
    <location>
        <begin position="378"/>
        <end position="393"/>
    </location>
</feature>
<dbReference type="GO" id="GO:0032259">
    <property type="term" value="P:methylation"/>
    <property type="evidence" value="ECO:0007669"/>
    <property type="project" value="UniProtKB-KW"/>
</dbReference>
<accession>A0A1M5L8J9</accession>
<evidence type="ECO:0000259" key="2">
    <source>
        <dbReference type="Pfam" id="PF08241"/>
    </source>
</evidence>
<dbReference type="Gene3D" id="3.40.50.150">
    <property type="entry name" value="Vaccinia Virus protein VP39"/>
    <property type="match status" value="1"/>
</dbReference>
<dbReference type="InterPro" id="IPR013216">
    <property type="entry name" value="Methyltransf_11"/>
</dbReference>
<gene>
    <name evidence="3" type="ORF">SAMN04488068_0765</name>
</gene>
<keyword evidence="3" id="KW-0808">Transferase</keyword>
<sequence>MRFPPWCVDFVSIDRGTIGIRGWAIPAGRRSGPTSFSINGRPFDSTTYPIGRPDIGDLFWFADDARLSGFLCRSRILESDRDEYRFDYLDLQTGKPFYDLHAYYHTTAPDRFPLPEPFRRARVHGGSDEGAFRLEGLSTYKKFEAILQQQFGRRYTDFPAILDWGCGCSRVLRHFKPDPMQTVTGIDIDADNVAWCAANIPFGRFHHIDLMPPTPLADASFDLMIGVSVFTHLSEADQNLWLRELARIAKPSAILLMTTHGAFTICRSGQSEAAFATWVQSGFMDGGGNHDLAHQIKNSADYYRNVFHTEKYINKTGAGTSTSWRSCRASSATIRTSSSCRSSSGCGAKLGCTAPPNTSDALRCRANIGAPIPPPMPRSHDPRPDSRPRPPDRRARRSRCRCGAGDGRAVG</sequence>
<evidence type="ECO:0000313" key="4">
    <source>
        <dbReference type="Proteomes" id="UP000199758"/>
    </source>
</evidence>
<keyword evidence="3" id="KW-0489">Methyltransferase</keyword>
<dbReference type="GO" id="GO:0008757">
    <property type="term" value="F:S-adenosylmethionine-dependent methyltransferase activity"/>
    <property type="evidence" value="ECO:0007669"/>
    <property type="project" value="InterPro"/>
</dbReference>
<organism evidence="3 4">
    <name type="scientific">Hydrocarboniphaga daqingensis</name>
    <dbReference type="NCBI Taxonomy" id="490188"/>
    <lineage>
        <taxon>Bacteria</taxon>
        <taxon>Pseudomonadati</taxon>
        <taxon>Pseudomonadota</taxon>
        <taxon>Gammaproteobacteria</taxon>
        <taxon>Nevskiales</taxon>
        <taxon>Nevskiaceae</taxon>
        <taxon>Hydrocarboniphaga</taxon>
    </lineage>
</organism>
<proteinExistence type="predicted"/>
<dbReference type="STRING" id="490188.SAMN04488068_0765"/>
<evidence type="ECO:0000256" key="1">
    <source>
        <dbReference type="SAM" id="MobiDB-lite"/>
    </source>
</evidence>
<feature type="region of interest" description="Disordered" evidence="1">
    <location>
        <begin position="366"/>
        <end position="411"/>
    </location>
</feature>
<dbReference type="CDD" id="cd02440">
    <property type="entry name" value="AdoMet_MTases"/>
    <property type="match status" value="1"/>
</dbReference>
<dbReference type="AlphaFoldDB" id="A0A1M5L8J9"/>